<dbReference type="GO" id="GO:0043139">
    <property type="term" value="F:5'-3' DNA helicase activity"/>
    <property type="evidence" value="ECO:0007669"/>
    <property type="project" value="UniProtKB-EC"/>
</dbReference>
<dbReference type="GO" id="GO:1990918">
    <property type="term" value="P:double-strand break repair involved in meiotic recombination"/>
    <property type="evidence" value="ECO:0007669"/>
    <property type="project" value="TreeGrafter"/>
</dbReference>
<evidence type="ECO:0000256" key="5">
    <source>
        <dbReference type="ARBA" id="ARBA00022723"/>
    </source>
</evidence>
<evidence type="ECO:0000313" key="21">
    <source>
        <dbReference type="EMBL" id="OQV16894.1"/>
    </source>
</evidence>
<evidence type="ECO:0000256" key="19">
    <source>
        <dbReference type="SAM" id="MobiDB-lite"/>
    </source>
</evidence>
<feature type="compositionally biased region" description="Low complexity" evidence="19">
    <location>
        <begin position="46"/>
        <end position="61"/>
    </location>
</feature>
<evidence type="ECO:0000256" key="12">
    <source>
        <dbReference type="ARBA" id="ARBA00023014"/>
    </source>
</evidence>
<dbReference type="EC" id="5.6.2.3" evidence="16"/>
<evidence type="ECO:0000256" key="9">
    <source>
        <dbReference type="ARBA" id="ARBA00022806"/>
    </source>
</evidence>
<proteinExistence type="inferred from homology"/>
<dbReference type="GO" id="GO:0046872">
    <property type="term" value="F:metal ion binding"/>
    <property type="evidence" value="ECO:0007669"/>
    <property type="project" value="UniProtKB-KW"/>
</dbReference>
<evidence type="ECO:0000256" key="10">
    <source>
        <dbReference type="ARBA" id="ARBA00022840"/>
    </source>
</evidence>
<dbReference type="GO" id="GO:0016818">
    <property type="term" value="F:hydrolase activity, acting on acid anhydrides, in phosphorus-containing anhydrides"/>
    <property type="evidence" value="ECO:0007669"/>
    <property type="project" value="InterPro"/>
</dbReference>
<evidence type="ECO:0000256" key="8">
    <source>
        <dbReference type="ARBA" id="ARBA00022801"/>
    </source>
</evidence>
<dbReference type="GO" id="GO:0051539">
    <property type="term" value="F:4 iron, 4 sulfur cluster binding"/>
    <property type="evidence" value="ECO:0007669"/>
    <property type="project" value="UniProtKB-KW"/>
</dbReference>
<keyword evidence="4" id="KW-0004">4Fe-4S</keyword>
<dbReference type="AlphaFoldDB" id="A0A1W0WNV6"/>
<keyword evidence="12" id="KW-0411">Iron-sulfur</keyword>
<evidence type="ECO:0000256" key="11">
    <source>
        <dbReference type="ARBA" id="ARBA00023004"/>
    </source>
</evidence>
<evidence type="ECO:0000256" key="14">
    <source>
        <dbReference type="ARBA" id="ARBA00023235"/>
    </source>
</evidence>
<evidence type="ECO:0000256" key="7">
    <source>
        <dbReference type="ARBA" id="ARBA00022763"/>
    </source>
</evidence>
<feature type="region of interest" description="Disordered" evidence="19">
    <location>
        <begin position="25"/>
        <end position="82"/>
    </location>
</feature>
<accession>A0A1W0WNV6</accession>
<evidence type="ECO:0000256" key="1">
    <source>
        <dbReference type="ARBA" id="ARBA00001966"/>
    </source>
</evidence>
<dbReference type="FunFam" id="3.40.50.300:FF:000731">
    <property type="entry name" value="Fanconi anemia group J protein homolog"/>
    <property type="match status" value="1"/>
</dbReference>
<dbReference type="PANTHER" id="PTHR11472:SF47">
    <property type="entry name" value="FANCONI ANEMIA GROUP J PROTEIN"/>
    <property type="match status" value="1"/>
</dbReference>
<evidence type="ECO:0000256" key="13">
    <source>
        <dbReference type="ARBA" id="ARBA00023204"/>
    </source>
</evidence>
<keyword evidence="11" id="KW-0408">Iron</keyword>
<evidence type="ECO:0000256" key="3">
    <source>
        <dbReference type="ARBA" id="ARBA00008792"/>
    </source>
</evidence>
<keyword evidence="5" id="KW-0479">Metal-binding</keyword>
<dbReference type="Gene3D" id="3.40.50.300">
    <property type="entry name" value="P-loop containing nucleotide triphosphate hydrolases"/>
    <property type="match status" value="3"/>
</dbReference>
<dbReference type="EMBL" id="MTYJ01000069">
    <property type="protein sequence ID" value="OQV16894.1"/>
    <property type="molecule type" value="Genomic_DNA"/>
</dbReference>
<keyword evidence="15" id="KW-0539">Nucleus</keyword>
<dbReference type="PROSITE" id="PS51193">
    <property type="entry name" value="HELICASE_ATP_BIND_2"/>
    <property type="match status" value="1"/>
</dbReference>
<dbReference type="SMART" id="SM00488">
    <property type="entry name" value="DEXDc2"/>
    <property type="match status" value="1"/>
</dbReference>
<evidence type="ECO:0000256" key="18">
    <source>
        <dbReference type="ARBA" id="ARBA00082714"/>
    </source>
</evidence>
<comment type="subcellular location">
    <subcellularLocation>
        <location evidence="2">Nucleus</location>
    </subcellularLocation>
</comment>
<comment type="similarity">
    <text evidence="3">Belongs to the DEAD box helicase family. DEAH subfamily.</text>
</comment>
<keyword evidence="7" id="KW-0227">DNA damage</keyword>
<feature type="compositionally biased region" description="Acidic residues" evidence="19">
    <location>
        <begin position="288"/>
        <end position="298"/>
    </location>
</feature>
<dbReference type="SUPFAM" id="SSF52540">
    <property type="entry name" value="P-loop containing nucleoside triphosphate hydrolases"/>
    <property type="match status" value="2"/>
</dbReference>
<dbReference type="InterPro" id="IPR010614">
    <property type="entry name" value="RAD3-like_helicase_DEAD"/>
</dbReference>
<evidence type="ECO:0000256" key="15">
    <source>
        <dbReference type="ARBA" id="ARBA00023242"/>
    </source>
</evidence>
<feature type="compositionally biased region" description="Basic and acidic residues" evidence="19">
    <location>
        <begin position="626"/>
        <end position="636"/>
    </location>
</feature>
<name>A0A1W0WNV6_HYPEX</name>
<dbReference type="GO" id="GO:0003677">
    <property type="term" value="F:DNA binding"/>
    <property type="evidence" value="ECO:0007669"/>
    <property type="project" value="InterPro"/>
</dbReference>
<dbReference type="GO" id="GO:0005524">
    <property type="term" value="F:ATP binding"/>
    <property type="evidence" value="ECO:0007669"/>
    <property type="project" value="UniProtKB-KW"/>
</dbReference>
<feature type="compositionally biased region" description="Basic and acidic residues" evidence="19">
    <location>
        <begin position="331"/>
        <end position="341"/>
    </location>
</feature>
<comment type="cofactor">
    <cofactor evidence="1">
        <name>[4Fe-4S] cluster</name>
        <dbReference type="ChEBI" id="CHEBI:49883"/>
    </cofactor>
</comment>
<dbReference type="InterPro" id="IPR006555">
    <property type="entry name" value="ATP-dep_Helicase_C"/>
</dbReference>
<organism evidence="21 22">
    <name type="scientific">Hypsibius exemplaris</name>
    <name type="common">Freshwater tardigrade</name>
    <dbReference type="NCBI Taxonomy" id="2072580"/>
    <lineage>
        <taxon>Eukaryota</taxon>
        <taxon>Metazoa</taxon>
        <taxon>Ecdysozoa</taxon>
        <taxon>Tardigrada</taxon>
        <taxon>Eutardigrada</taxon>
        <taxon>Parachela</taxon>
        <taxon>Hypsibioidea</taxon>
        <taxon>Hypsibiidae</taxon>
        <taxon>Hypsibius</taxon>
    </lineage>
</organism>
<keyword evidence="8" id="KW-0378">Hydrolase</keyword>
<dbReference type="Proteomes" id="UP000192578">
    <property type="component" value="Unassembled WGS sequence"/>
</dbReference>
<feature type="region of interest" description="Disordered" evidence="19">
    <location>
        <begin position="315"/>
        <end position="341"/>
    </location>
</feature>
<keyword evidence="22" id="KW-1185">Reference proteome</keyword>
<keyword evidence="10" id="KW-0067">ATP-binding</keyword>
<dbReference type="InterPro" id="IPR006554">
    <property type="entry name" value="Helicase-like_DEXD_c2"/>
</dbReference>
<dbReference type="GO" id="GO:0006289">
    <property type="term" value="P:nucleotide-excision repair"/>
    <property type="evidence" value="ECO:0007669"/>
    <property type="project" value="TreeGrafter"/>
</dbReference>
<dbReference type="Pfam" id="PF13307">
    <property type="entry name" value="Helicase_C_2"/>
    <property type="match status" value="1"/>
</dbReference>
<dbReference type="SMART" id="SM00491">
    <property type="entry name" value="HELICc2"/>
    <property type="match status" value="1"/>
</dbReference>
<feature type="region of interest" description="Disordered" evidence="19">
    <location>
        <begin position="626"/>
        <end position="649"/>
    </location>
</feature>
<keyword evidence="14" id="KW-0413">Isomerase</keyword>
<protein>
    <recommendedName>
        <fullName evidence="16">DNA 5'-3' helicase</fullName>
        <ecNumber evidence="16">5.6.2.3</ecNumber>
    </recommendedName>
    <alternativeName>
        <fullName evidence="18">DNA 5'-3' helicase FANCJ</fullName>
    </alternativeName>
</protein>
<evidence type="ECO:0000313" key="22">
    <source>
        <dbReference type="Proteomes" id="UP000192578"/>
    </source>
</evidence>
<evidence type="ECO:0000256" key="4">
    <source>
        <dbReference type="ARBA" id="ARBA00022485"/>
    </source>
</evidence>
<feature type="region of interest" description="Disordered" evidence="19">
    <location>
        <begin position="1035"/>
        <end position="1056"/>
    </location>
</feature>
<dbReference type="InterPro" id="IPR014013">
    <property type="entry name" value="Helic_SF1/SF2_ATP-bd_DinG/Rad3"/>
</dbReference>
<dbReference type="InterPro" id="IPR027417">
    <property type="entry name" value="P-loop_NTPase"/>
</dbReference>
<evidence type="ECO:0000256" key="6">
    <source>
        <dbReference type="ARBA" id="ARBA00022741"/>
    </source>
</evidence>
<comment type="catalytic activity">
    <reaction evidence="17">
        <text>ATP + H2O = ADP + phosphate + H(+)</text>
        <dbReference type="Rhea" id="RHEA:13065"/>
        <dbReference type="ChEBI" id="CHEBI:15377"/>
        <dbReference type="ChEBI" id="CHEBI:15378"/>
        <dbReference type="ChEBI" id="CHEBI:30616"/>
        <dbReference type="ChEBI" id="CHEBI:43474"/>
        <dbReference type="ChEBI" id="CHEBI:456216"/>
        <dbReference type="EC" id="5.6.2.3"/>
    </reaction>
</comment>
<evidence type="ECO:0000259" key="20">
    <source>
        <dbReference type="PROSITE" id="PS51193"/>
    </source>
</evidence>
<keyword evidence="6" id="KW-0547">Nucleotide-binding</keyword>
<evidence type="ECO:0000256" key="16">
    <source>
        <dbReference type="ARBA" id="ARBA00044969"/>
    </source>
</evidence>
<evidence type="ECO:0000256" key="17">
    <source>
        <dbReference type="ARBA" id="ARBA00048954"/>
    </source>
</evidence>
<sequence length="1206" mass="131524">MSNSGPQKWQPTKKATPSMYAYQWPVLGSPGTVNPNAPTELRVKNSSPSPATSSTFSSTSTKKGKSAPFKSVVPPEAAPPAPGGKTYTICGVKVDFPHQAYPSQVGVMDKVLRCLTTNQNGLLESPTGSGKSLALLCSSLAWQIGEYEKEARARCGRPDLPRKPSASVMKDLKPVVIEGAGDGEQARASTIAQIPAGCGGDSTSASEPGVFEIDDAGNIIHLRPDSSIPADGRCCSSSSSAVVCNEFPQHPETAVLDRGHPSCEQDAGPRKPLSFQANKRRPKGVIFDEPDISEDDDDGGRVPDEVMARIQSRGYSSTDAPRVYPGELATSDERPTMPSDNVEKIPKIYFGSRTHKQISQLVRELNKTSYKQLRMAILGSKDQYCIHPVVSRQRNKNEACQELLDEKTRGDGSRTTVKMTGCEYYNAVKQHGNFKSMAKFGLKPVYDIEDLSQVGKRNVVCPFFASKDLAKSAQLIFCPYNYLIDARIRAAMNIDLAGQIVIFDEGHNMEDASREASSYVITTDQLRDAIDDMAKVTSGRRGRGNGGGDDDLSQFSEIHGLIQDVMHRCRGLSEWMESAGRNIPIKFNGGSKELSGADFVLQLGQVGLGPDEFVKFSAAVEEITADKAEGGQDEGGRGTGSMGRGDAETKQVSGGTLMVLRGLLVVLGYMYNNAKAHLTDYRFVLMKEANRNNAYIEDESGYRRKRKQEERSEWLYRLNFWCLNPAVAFGDFLKAKAVVLTSGTLSPIASFQSELGMKFGIQFEANHVIAMEQVWAGGVGHGPHNTILKATHGVTEQLSFQDDVGDAVLQVCRTVPKGVLCFFTSYAVMGKLMTRWQESGLMLELQKCKVVLEEPRNSFGDKSIFENVMEEFYAAIRGVSLQGDQTGALMFAVCRGKISEGLDFADDNARAVIAVGIPYPNFMDEQVKMKRAYNDTNIKKGLLSGANWYDIQAFRALNQALGRCLRHKNDWGALILLDVRFTEPQTSKNIQGLSKWLRPQIHSYAKFSLALASLDAFVSTRLAADAMRRKEGAAAVVQQEAKPSSSSRPASISGLKQPPVIAQAEDAENAVTDSEVSSFLAAVSEMDDNLLTDDELSSLFTSDEDFSPQKPKCNVPSQGEYIIHQIHPIFRGEDTDDGFQGIAQRVPVGSVVVRLEEATFIGVELNHGAVFCDSFAVPHNVASQSFDVTELLLSVMQSGTLHTGAY</sequence>
<dbReference type="OrthoDB" id="19182at2759"/>
<dbReference type="PANTHER" id="PTHR11472">
    <property type="entry name" value="DNA REPAIR DEAD HELICASE RAD3/XP-D SUBFAMILY MEMBER"/>
    <property type="match status" value="1"/>
</dbReference>
<comment type="caution">
    <text evidence="21">The sequence shown here is derived from an EMBL/GenBank/DDBJ whole genome shotgun (WGS) entry which is preliminary data.</text>
</comment>
<feature type="compositionally biased region" description="Basic and acidic residues" evidence="19">
    <location>
        <begin position="256"/>
        <end position="269"/>
    </location>
</feature>
<reference evidence="22" key="1">
    <citation type="submission" date="2017-01" db="EMBL/GenBank/DDBJ databases">
        <title>Comparative genomics of anhydrobiosis in the tardigrade Hypsibius dujardini.</title>
        <authorList>
            <person name="Yoshida Y."/>
            <person name="Koutsovoulos G."/>
            <person name="Laetsch D."/>
            <person name="Stevens L."/>
            <person name="Kumar S."/>
            <person name="Horikawa D."/>
            <person name="Ishino K."/>
            <person name="Komine S."/>
            <person name="Tomita M."/>
            <person name="Blaxter M."/>
            <person name="Arakawa K."/>
        </authorList>
    </citation>
    <scope>NUCLEOTIDE SEQUENCE [LARGE SCALE GENOMIC DNA]</scope>
    <source>
        <strain evidence="22">Z151</strain>
    </source>
</reference>
<feature type="compositionally biased region" description="Low complexity" evidence="19">
    <location>
        <begin position="1044"/>
        <end position="1053"/>
    </location>
</feature>
<evidence type="ECO:0000256" key="2">
    <source>
        <dbReference type="ARBA" id="ARBA00004123"/>
    </source>
</evidence>
<keyword evidence="9" id="KW-0347">Helicase</keyword>
<dbReference type="GO" id="GO:0005634">
    <property type="term" value="C:nucleus"/>
    <property type="evidence" value="ECO:0007669"/>
    <property type="project" value="UniProtKB-SubCell"/>
</dbReference>
<feature type="region of interest" description="Disordered" evidence="19">
    <location>
        <begin position="256"/>
        <end position="302"/>
    </location>
</feature>
<gene>
    <name evidence="21" type="ORF">BV898_09064</name>
</gene>
<keyword evidence="13" id="KW-0234">DNA repair</keyword>
<dbReference type="CDD" id="cd18788">
    <property type="entry name" value="SF2_C_XPD"/>
    <property type="match status" value="1"/>
</dbReference>
<dbReference type="InterPro" id="IPR045028">
    <property type="entry name" value="DinG/Rad3-like"/>
</dbReference>
<feature type="domain" description="Helicase ATP-binding" evidence="20">
    <location>
        <begin position="90"/>
        <end position="559"/>
    </location>
</feature>
<dbReference type="Pfam" id="PF06733">
    <property type="entry name" value="DEAD_2"/>
    <property type="match status" value="1"/>
</dbReference>